<evidence type="ECO:0000256" key="1">
    <source>
        <dbReference type="ARBA" id="ARBA00004141"/>
    </source>
</evidence>
<feature type="transmembrane region" description="Helical" evidence="8">
    <location>
        <begin position="75"/>
        <end position="94"/>
    </location>
</feature>
<evidence type="ECO:0000259" key="9">
    <source>
        <dbReference type="PROSITE" id="PS50262"/>
    </source>
</evidence>
<evidence type="ECO:0000256" key="8">
    <source>
        <dbReference type="SAM" id="Phobius"/>
    </source>
</evidence>
<keyword evidence="2 8" id="KW-0812">Transmembrane</keyword>
<comment type="subcellular location">
    <subcellularLocation>
        <location evidence="1">Membrane</location>
        <topology evidence="1">Multi-pass membrane protein</topology>
    </subcellularLocation>
</comment>
<evidence type="ECO:0000256" key="4">
    <source>
        <dbReference type="ARBA" id="ARBA00023040"/>
    </source>
</evidence>
<feature type="domain" description="G-protein coupled receptors family 1 profile" evidence="9">
    <location>
        <begin position="49"/>
        <end position="317"/>
    </location>
</feature>
<feature type="transmembrane region" description="Helical" evidence="8">
    <location>
        <begin position="295"/>
        <end position="319"/>
    </location>
</feature>
<accession>A0AA88YIM9</accession>
<keyword evidence="3 8" id="KW-1133">Transmembrane helix</keyword>
<keyword evidence="7" id="KW-0807">Transducer</keyword>
<dbReference type="SUPFAM" id="SSF81321">
    <property type="entry name" value="Family A G protein-coupled receptor-like"/>
    <property type="match status" value="1"/>
</dbReference>
<dbReference type="Pfam" id="PF00001">
    <property type="entry name" value="7tm_1"/>
    <property type="match status" value="1"/>
</dbReference>
<protein>
    <recommendedName>
        <fullName evidence="9">G-protein coupled receptors family 1 profile domain-containing protein</fullName>
    </recommendedName>
</protein>
<feature type="transmembrane region" description="Helical" evidence="8">
    <location>
        <begin position="154"/>
        <end position="181"/>
    </location>
</feature>
<evidence type="ECO:0000313" key="11">
    <source>
        <dbReference type="Proteomes" id="UP001186944"/>
    </source>
</evidence>
<dbReference type="PROSITE" id="PS50262">
    <property type="entry name" value="G_PROTEIN_RECEP_F1_2"/>
    <property type="match status" value="1"/>
</dbReference>
<name>A0AA88YIM9_PINIB</name>
<dbReference type="PRINTS" id="PR00237">
    <property type="entry name" value="GPCRRHODOPSN"/>
</dbReference>
<evidence type="ECO:0000256" key="7">
    <source>
        <dbReference type="ARBA" id="ARBA00023224"/>
    </source>
</evidence>
<dbReference type="GO" id="GO:0004930">
    <property type="term" value="F:G protein-coupled receptor activity"/>
    <property type="evidence" value="ECO:0007669"/>
    <property type="project" value="UniProtKB-KW"/>
</dbReference>
<evidence type="ECO:0000313" key="10">
    <source>
        <dbReference type="EMBL" id="KAK3105616.1"/>
    </source>
</evidence>
<dbReference type="CDD" id="cd00637">
    <property type="entry name" value="7tm_classA_rhodopsin-like"/>
    <property type="match status" value="1"/>
</dbReference>
<dbReference type="PANTHER" id="PTHR24238">
    <property type="entry name" value="G-PROTEIN COUPLED RECEPTOR"/>
    <property type="match status" value="1"/>
</dbReference>
<comment type="caution">
    <text evidence="10">The sequence shown here is derived from an EMBL/GenBank/DDBJ whole genome shotgun (WGS) entry which is preliminary data.</text>
</comment>
<keyword evidence="11" id="KW-1185">Reference proteome</keyword>
<feature type="transmembrane region" description="Helical" evidence="8">
    <location>
        <begin position="33"/>
        <end position="55"/>
    </location>
</feature>
<gene>
    <name evidence="10" type="ORF">FSP39_001886</name>
</gene>
<dbReference type="InterPro" id="IPR000276">
    <property type="entry name" value="GPCR_Rhodpsn"/>
</dbReference>
<organism evidence="10 11">
    <name type="scientific">Pinctada imbricata</name>
    <name type="common">Atlantic pearl-oyster</name>
    <name type="synonym">Pinctada martensii</name>
    <dbReference type="NCBI Taxonomy" id="66713"/>
    <lineage>
        <taxon>Eukaryota</taxon>
        <taxon>Metazoa</taxon>
        <taxon>Spiralia</taxon>
        <taxon>Lophotrochozoa</taxon>
        <taxon>Mollusca</taxon>
        <taxon>Bivalvia</taxon>
        <taxon>Autobranchia</taxon>
        <taxon>Pteriomorphia</taxon>
        <taxon>Pterioida</taxon>
        <taxon>Pterioidea</taxon>
        <taxon>Pteriidae</taxon>
        <taxon>Pinctada</taxon>
    </lineage>
</organism>
<sequence>MDYTTDTSIPTFMYQLNSSGSIIKSPTGWNTTIPAIVFLTTIIILGIVGNSHALYIYTERFKSQNKQRRDRNNTYVVLVISLACLDIFTCLVILPQDDSLPMQFIPVSESKCIFTIYLQYTVHVSSLIHIVLISIHCWRMVCHPHARQIKERDALICCIVFHILSAVSCLPVVFVAGYNTLIINGEMVSGCGITENGLRSMISKICVGLLGTYFFLSFIIICSTYVSLIINRMQKGNRFTTNSLSEEEELQKARKNAGILITITVLFVIAYIPFIILAGINVFVTEFEKNLQAPVAAVCLLFIKFPFLNNVVNPFVYGFRDGEFRQKLQQMYRCKKGEDNNAENIQSSIELV</sequence>
<dbReference type="Proteomes" id="UP001186944">
    <property type="component" value="Unassembled WGS sequence"/>
</dbReference>
<feature type="transmembrane region" description="Helical" evidence="8">
    <location>
        <begin position="114"/>
        <end position="133"/>
    </location>
</feature>
<dbReference type="Gene3D" id="1.20.1070.10">
    <property type="entry name" value="Rhodopsin 7-helix transmembrane proteins"/>
    <property type="match status" value="1"/>
</dbReference>
<dbReference type="AlphaFoldDB" id="A0AA88YIM9"/>
<dbReference type="GO" id="GO:0016020">
    <property type="term" value="C:membrane"/>
    <property type="evidence" value="ECO:0007669"/>
    <property type="project" value="UniProtKB-SubCell"/>
</dbReference>
<feature type="transmembrane region" description="Helical" evidence="8">
    <location>
        <begin position="201"/>
        <end position="228"/>
    </location>
</feature>
<evidence type="ECO:0000256" key="2">
    <source>
        <dbReference type="ARBA" id="ARBA00022692"/>
    </source>
</evidence>
<feature type="transmembrane region" description="Helical" evidence="8">
    <location>
        <begin position="259"/>
        <end position="283"/>
    </location>
</feature>
<proteinExistence type="predicted"/>
<reference evidence="10" key="1">
    <citation type="submission" date="2019-08" db="EMBL/GenBank/DDBJ databases">
        <title>The improved chromosome-level genome for the pearl oyster Pinctada fucata martensii using PacBio sequencing and Hi-C.</title>
        <authorList>
            <person name="Zheng Z."/>
        </authorList>
    </citation>
    <scope>NUCLEOTIDE SEQUENCE</scope>
    <source>
        <strain evidence="10">ZZ-2019</strain>
        <tissue evidence="10">Adductor muscle</tissue>
    </source>
</reference>
<evidence type="ECO:0000256" key="3">
    <source>
        <dbReference type="ARBA" id="ARBA00022989"/>
    </source>
</evidence>
<dbReference type="PANTHER" id="PTHR24238:SF47">
    <property type="entry name" value="ECDYSTEROIDS_DOPAMINE RECEPTOR-RELATED"/>
    <property type="match status" value="1"/>
</dbReference>
<dbReference type="InterPro" id="IPR017452">
    <property type="entry name" value="GPCR_Rhodpsn_7TM"/>
</dbReference>
<keyword evidence="4" id="KW-0297">G-protein coupled receptor</keyword>
<evidence type="ECO:0000256" key="6">
    <source>
        <dbReference type="ARBA" id="ARBA00023170"/>
    </source>
</evidence>
<dbReference type="EMBL" id="VSWD01000003">
    <property type="protein sequence ID" value="KAK3105616.1"/>
    <property type="molecule type" value="Genomic_DNA"/>
</dbReference>
<evidence type="ECO:0000256" key="5">
    <source>
        <dbReference type="ARBA" id="ARBA00023136"/>
    </source>
</evidence>
<keyword evidence="5 8" id="KW-0472">Membrane</keyword>
<keyword evidence="6" id="KW-0675">Receptor</keyword>